<evidence type="ECO:0000313" key="2">
    <source>
        <dbReference type="EMBL" id="MED6285207.1"/>
    </source>
</evidence>
<evidence type="ECO:0000259" key="1">
    <source>
        <dbReference type="Pfam" id="PF14923"/>
    </source>
</evidence>
<keyword evidence="3" id="KW-1185">Reference proteome</keyword>
<sequence>MLMESVHKTIHQTKSLLMNLDSDHHSTLQNHNQHLLRHQLEALDGAACELQAFFALVLNNFSIDCKQMSGEIIERTMPSAVHWRLSQRTGFPSSPSEYASLAAQAVIGQVLEAVAPLSEDARVEALSVTMTAFMEAWMEHILRQKIKFRDPRVFLLGLISGEVFQKEDEYLFKVLSIASKKAITRSWLKKLSPQLDHWKSWRRFTLWKN</sequence>
<name>A0ABU7ED60_9TELE</name>
<dbReference type="PANTHER" id="PTHR21436:SF2">
    <property type="entry name" value="COILED-COIL DOMAIN-CONTAINING PROTEIN 142"/>
    <property type="match status" value="1"/>
</dbReference>
<comment type="caution">
    <text evidence="2">The sequence shown here is derived from an EMBL/GenBank/DDBJ whole genome shotgun (WGS) entry which is preliminary data.</text>
</comment>
<dbReference type="InterPro" id="IPR055350">
    <property type="entry name" value="CCDC142_C"/>
</dbReference>
<dbReference type="Pfam" id="PF14923">
    <property type="entry name" value="CCDC142"/>
    <property type="match status" value="1"/>
</dbReference>
<protein>
    <recommendedName>
        <fullName evidence="1">Coiled-coil protein 142 C-terminal domain-containing protein</fullName>
    </recommendedName>
</protein>
<dbReference type="PANTHER" id="PTHR21436">
    <property type="entry name" value="COILED-COIL DOMAIN-CONTAINING PROTEIN 142"/>
    <property type="match status" value="1"/>
</dbReference>
<reference evidence="2 3" key="1">
    <citation type="submission" date="2021-06" db="EMBL/GenBank/DDBJ databases">
        <authorList>
            <person name="Palmer J.M."/>
        </authorList>
    </citation>
    <scope>NUCLEOTIDE SEQUENCE [LARGE SCALE GENOMIC DNA]</scope>
    <source>
        <strain evidence="2 3">CL_MEX2019</strain>
        <tissue evidence="2">Muscle</tissue>
    </source>
</reference>
<proteinExistence type="predicted"/>
<evidence type="ECO:0000313" key="3">
    <source>
        <dbReference type="Proteomes" id="UP001352852"/>
    </source>
</evidence>
<organism evidence="2 3">
    <name type="scientific">Characodon lateralis</name>
    <dbReference type="NCBI Taxonomy" id="208331"/>
    <lineage>
        <taxon>Eukaryota</taxon>
        <taxon>Metazoa</taxon>
        <taxon>Chordata</taxon>
        <taxon>Craniata</taxon>
        <taxon>Vertebrata</taxon>
        <taxon>Euteleostomi</taxon>
        <taxon>Actinopterygii</taxon>
        <taxon>Neopterygii</taxon>
        <taxon>Teleostei</taxon>
        <taxon>Neoteleostei</taxon>
        <taxon>Acanthomorphata</taxon>
        <taxon>Ovalentaria</taxon>
        <taxon>Atherinomorphae</taxon>
        <taxon>Cyprinodontiformes</taxon>
        <taxon>Goodeidae</taxon>
        <taxon>Characodon</taxon>
    </lineage>
</organism>
<dbReference type="Proteomes" id="UP001352852">
    <property type="component" value="Unassembled WGS sequence"/>
</dbReference>
<feature type="domain" description="Coiled-coil protein 142 C-terminal" evidence="1">
    <location>
        <begin position="5"/>
        <end position="148"/>
    </location>
</feature>
<accession>A0ABU7ED60</accession>
<dbReference type="InterPro" id="IPR026700">
    <property type="entry name" value="CCDC142"/>
</dbReference>
<dbReference type="EMBL" id="JAHUTJ010052514">
    <property type="protein sequence ID" value="MED6285207.1"/>
    <property type="molecule type" value="Genomic_DNA"/>
</dbReference>
<gene>
    <name evidence="2" type="ORF">CHARACLAT_026972</name>
</gene>